<dbReference type="EMBL" id="JOTN01000056">
    <property type="protein sequence ID" value="KEK17064.1"/>
    <property type="molecule type" value="Genomic_DNA"/>
</dbReference>
<feature type="transmembrane region" description="Helical" evidence="7">
    <location>
        <begin position="120"/>
        <end position="140"/>
    </location>
</feature>
<protein>
    <submittedName>
        <fullName evidence="9">Membrane protein</fullName>
    </submittedName>
</protein>
<keyword evidence="4 7" id="KW-0812">Transmembrane</keyword>
<dbReference type="PANTHER" id="PTHR32322">
    <property type="entry name" value="INNER MEMBRANE TRANSPORTER"/>
    <property type="match status" value="1"/>
</dbReference>
<evidence type="ECO:0000256" key="6">
    <source>
        <dbReference type="ARBA" id="ARBA00023136"/>
    </source>
</evidence>
<comment type="subcellular location">
    <subcellularLocation>
        <location evidence="1">Cell membrane</location>
        <topology evidence="1">Multi-pass membrane protein</topology>
    </subcellularLocation>
</comment>
<reference evidence="9 10" key="1">
    <citation type="submission" date="2014-06" db="EMBL/GenBank/DDBJ databases">
        <title>Draft genome sequence of Bacillus manliponensis JCM 15802 (MCCC 1A00708).</title>
        <authorList>
            <person name="Lai Q."/>
            <person name="Liu Y."/>
            <person name="Shao Z."/>
        </authorList>
    </citation>
    <scope>NUCLEOTIDE SEQUENCE [LARGE SCALE GENOMIC DNA]</scope>
    <source>
        <strain evidence="9 10">JCM 15802</strain>
    </source>
</reference>
<feature type="domain" description="EamA" evidence="8">
    <location>
        <begin position="2"/>
        <end position="136"/>
    </location>
</feature>
<dbReference type="SUPFAM" id="SSF103481">
    <property type="entry name" value="Multidrug resistance efflux transporter EmrE"/>
    <property type="match status" value="2"/>
</dbReference>
<feature type="transmembrane region" description="Helical" evidence="7">
    <location>
        <begin position="146"/>
        <end position="169"/>
    </location>
</feature>
<evidence type="ECO:0000256" key="1">
    <source>
        <dbReference type="ARBA" id="ARBA00004651"/>
    </source>
</evidence>
<evidence type="ECO:0000256" key="7">
    <source>
        <dbReference type="SAM" id="Phobius"/>
    </source>
</evidence>
<evidence type="ECO:0000256" key="3">
    <source>
        <dbReference type="ARBA" id="ARBA00022475"/>
    </source>
</evidence>
<dbReference type="AlphaFoldDB" id="A0A073JPR0"/>
<name>A0A073JPR0_9BACI</name>
<dbReference type="InterPro" id="IPR050638">
    <property type="entry name" value="AA-Vitamin_Transporters"/>
</dbReference>
<accession>A0A073JPR0</accession>
<organism evidence="9 10">
    <name type="scientific">Bacillus manliponensis</name>
    <dbReference type="NCBI Taxonomy" id="574376"/>
    <lineage>
        <taxon>Bacteria</taxon>
        <taxon>Bacillati</taxon>
        <taxon>Bacillota</taxon>
        <taxon>Bacilli</taxon>
        <taxon>Bacillales</taxon>
        <taxon>Bacillaceae</taxon>
        <taxon>Bacillus</taxon>
        <taxon>Bacillus cereus group</taxon>
    </lineage>
</organism>
<feature type="transmembrane region" description="Helical" evidence="7">
    <location>
        <begin position="216"/>
        <end position="234"/>
    </location>
</feature>
<feature type="transmembrane region" description="Helical" evidence="7">
    <location>
        <begin position="92"/>
        <end position="113"/>
    </location>
</feature>
<evidence type="ECO:0000313" key="9">
    <source>
        <dbReference type="EMBL" id="KEK17064.1"/>
    </source>
</evidence>
<evidence type="ECO:0000256" key="5">
    <source>
        <dbReference type="ARBA" id="ARBA00022989"/>
    </source>
</evidence>
<keyword evidence="5 7" id="KW-1133">Transmembrane helix</keyword>
<feature type="transmembrane region" description="Helical" evidence="7">
    <location>
        <begin position="271"/>
        <end position="287"/>
    </location>
</feature>
<keyword evidence="6 7" id="KW-0472">Membrane</keyword>
<evidence type="ECO:0000259" key="8">
    <source>
        <dbReference type="Pfam" id="PF00892"/>
    </source>
</evidence>
<comment type="similarity">
    <text evidence="2">Belongs to the EamA transporter family.</text>
</comment>
<dbReference type="OrthoDB" id="9805239at2"/>
<comment type="caution">
    <text evidence="9">The sequence shown here is derived from an EMBL/GenBank/DDBJ whole genome shotgun (WGS) entry which is preliminary data.</text>
</comment>
<feature type="domain" description="EamA" evidence="8">
    <location>
        <begin position="149"/>
        <end position="286"/>
    </location>
</feature>
<keyword evidence="10" id="KW-1185">Reference proteome</keyword>
<feature type="transmembrane region" description="Helical" evidence="7">
    <location>
        <begin position="34"/>
        <end position="55"/>
    </location>
</feature>
<feature type="transmembrane region" description="Helical" evidence="7">
    <location>
        <begin position="181"/>
        <end position="204"/>
    </location>
</feature>
<gene>
    <name evidence="9" type="ORF">BAMA_20210</name>
</gene>
<keyword evidence="3" id="KW-1003">Cell membrane</keyword>
<dbReference type="eggNOG" id="COG0697">
    <property type="taxonomic scope" value="Bacteria"/>
</dbReference>
<sequence>MKAISMLLIAIILWGTAIAPTKWALESIPPFTLLFLRLSLAGFICACFTFSDLKNSIINKNIPWKRMSLLSFTGVAGYFMFTSVGISLTSGLHVSIIDAGLPLVTIVFSVIFLKEKIHMNYWIGIVLGVIGVLCITLPSGDGNGEASLFGDILILFSTFLFAFYTILLKRPKEERNLSNKVFTTMTLLIGAIMLVPFASVEVLYNEFPKIDTWKVGLSFLYLVFGATILAYWFWNKALESISASVSGLYLNALPLVSMLASIVLLNESLTWRIAMGGSLVLVGVLWADQDKWKGVLQSANRGKESQLYK</sequence>
<evidence type="ECO:0000256" key="4">
    <source>
        <dbReference type="ARBA" id="ARBA00022692"/>
    </source>
</evidence>
<dbReference type="Pfam" id="PF00892">
    <property type="entry name" value="EamA"/>
    <property type="match status" value="2"/>
</dbReference>
<feature type="transmembrane region" description="Helical" evidence="7">
    <location>
        <begin position="67"/>
        <end position="86"/>
    </location>
</feature>
<feature type="transmembrane region" description="Helical" evidence="7">
    <location>
        <begin position="246"/>
        <end position="265"/>
    </location>
</feature>
<dbReference type="STRING" id="574376.BAMA_20210"/>
<proteinExistence type="inferred from homology"/>
<evidence type="ECO:0000256" key="2">
    <source>
        <dbReference type="ARBA" id="ARBA00007362"/>
    </source>
</evidence>
<evidence type="ECO:0000313" key="10">
    <source>
        <dbReference type="Proteomes" id="UP000027822"/>
    </source>
</evidence>
<dbReference type="RefSeq" id="WP_034644361.1">
    <property type="nucleotide sequence ID" value="NZ_CBCSJC010000061.1"/>
</dbReference>
<dbReference type="PANTHER" id="PTHR32322:SF18">
    <property type="entry name" value="S-ADENOSYLMETHIONINE_S-ADENOSYLHOMOCYSTEINE TRANSPORTER"/>
    <property type="match status" value="1"/>
</dbReference>
<dbReference type="InterPro" id="IPR000620">
    <property type="entry name" value="EamA_dom"/>
</dbReference>
<dbReference type="InterPro" id="IPR037185">
    <property type="entry name" value="EmrE-like"/>
</dbReference>
<dbReference type="Proteomes" id="UP000027822">
    <property type="component" value="Unassembled WGS sequence"/>
</dbReference>
<dbReference type="GO" id="GO:0005886">
    <property type="term" value="C:plasma membrane"/>
    <property type="evidence" value="ECO:0007669"/>
    <property type="project" value="UniProtKB-SubCell"/>
</dbReference>